<dbReference type="SUPFAM" id="SSF52540">
    <property type="entry name" value="P-loop containing nucleoside triphosphate hydrolases"/>
    <property type="match status" value="1"/>
</dbReference>
<dbReference type="InterPro" id="IPR052754">
    <property type="entry name" value="NTPase_KAP_P-loop"/>
</dbReference>
<comment type="caution">
    <text evidence="2">The sequence shown here is derived from an EMBL/GenBank/DDBJ whole genome shotgun (WGS) entry which is preliminary data.</text>
</comment>
<protein>
    <submittedName>
        <fullName evidence="2">P-loop NTPase fold protein</fullName>
    </submittedName>
</protein>
<evidence type="ECO:0000313" key="3">
    <source>
        <dbReference type="Proteomes" id="UP001595935"/>
    </source>
</evidence>
<dbReference type="EMBL" id="JBHSGV010000001">
    <property type="protein sequence ID" value="MFC4746345.1"/>
    <property type="molecule type" value="Genomic_DNA"/>
</dbReference>
<gene>
    <name evidence="2" type="ORF">ACFO5S_02750</name>
</gene>
<dbReference type="Proteomes" id="UP001595935">
    <property type="component" value="Unassembled WGS sequence"/>
</dbReference>
<sequence length="751" mass="87430">MEITNIINFQKLNFWNRISRYNIKTEKHYSMNSDLPLINSEDDKLGRFSFATEIASGLVKSFKDNNESIVLGINGNWGSGKSTLINFIISEIERLSEENSAEIIVLKFNPWMFSGQKELQGIFLKELILKLENNKEKLKGISNKIADFLVHLNWLKYVHSGAGEMVADAKTFLEGLGKEKDVSKLKEDIDQILIKANIKLYITIDDIDRLTPSEITDIFQLVKLNGNFANTVFILAYDQGIVADALKRQFGENGKKYIEKIVQVDYTLPSISKQNLSRIFMDSLSSLFSETELKEKINEFSDTIKFSPFIGFFTSLRDIYRFNNSLKLRLPAIYIDLNVIDFLLVESLRIFNYNAYEFVIQNKEIFVYQEEGTVRLNVPKNKGSVSNFITQLPYDDLTKLILNNLFVHGNSDSFNSINSHDLIRGKRVCNTNYFDRYFNLQLSSFDIQEVVFENFINGDDLKSSLSTLEKVLVEKKLFGFLNWVEIKSKNSDLDTIKKIISLYLQFSNSVKFTKESLWGRDSDYLTILRFVVQMFKRIPDLKTRRELIFNYFKTFKDDFSFSSFYISDLLLYTKDKLEDKGLSGSGLLNILFDNGFESLEERGEKKFEKEIKRVQNLSSRSLFQKQVLDNDFLSEDELSYILNFVKQNHSKIYTESFSLLITRDEDLIKLLWMSIKRSYMTVNDQIGYQLATYQFFPGMNPKKIKSRLAKINKSSLTEDENIVVNLFLKAYKDGFQEKRYYNIKTLDIMED</sequence>
<dbReference type="InterPro" id="IPR011646">
    <property type="entry name" value="KAP_P-loop"/>
</dbReference>
<organism evidence="2 3">
    <name type="scientific">Flavobacterium branchiicola</name>
    <dbReference type="NCBI Taxonomy" id="1114875"/>
    <lineage>
        <taxon>Bacteria</taxon>
        <taxon>Pseudomonadati</taxon>
        <taxon>Bacteroidota</taxon>
        <taxon>Flavobacteriia</taxon>
        <taxon>Flavobacteriales</taxon>
        <taxon>Flavobacteriaceae</taxon>
        <taxon>Flavobacterium</taxon>
    </lineage>
</organism>
<feature type="domain" description="KAP NTPase" evidence="1">
    <location>
        <begin position="54"/>
        <end position="329"/>
    </location>
</feature>
<name>A0ABV9PCE6_9FLAO</name>
<reference evidence="3" key="1">
    <citation type="journal article" date="2019" name="Int. J. Syst. Evol. Microbiol.">
        <title>The Global Catalogue of Microorganisms (GCM) 10K type strain sequencing project: providing services to taxonomists for standard genome sequencing and annotation.</title>
        <authorList>
            <consortium name="The Broad Institute Genomics Platform"/>
            <consortium name="The Broad Institute Genome Sequencing Center for Infectious Disease"/>
            <person name="Wu L."/>
            <person name="Ma J."/>
        </authorList>
    </citation>
    <scope>NUCLEOTIDE SEQUENCE [LARGE SCALE GENOMIC DNA]</scope>
    <source>
        <strain evidence="3">WYCCWR 13023</strain>
    </source>
</reference>
<proteinExistence type="predicted"/>
<dbReference type="Pfam" id="PF07693">
    <property type="entry name" value="KAP_NTPase"/>
    <property type="match status" value="1"/>
</dbReference>
<accession>A0ABV9PCE6</accession>
<keyword evidence="3" id="KW-1185">Reference proteome</keyword>
<evidence type="ECO:0000259" key="1">
    <source>
        <dbReference type="Pfam" id="PF07693"/>
    </source>
</evidence>
<dbReference type="PANTHER" id="PTHR22674">
    <property type="entry name" value="NTPASE, KAP FAMILY P-LOOP DOMAIN-CONTAINING 1"/>
    <property type="match status" value="1"/>
</dbReference>
<dbReference type="InterPro" id="IPR027417">
    <property type="entry name" value="P-loop_NTPase"/>
</dbReference>
<dbReference type="RefSeq" id="WP_213254423.1">
    <property type="nucleotide sequence ID" value="NZ_JAGYWA010000001.1"/>
</dbReference>
<dbReference type="Gene3D" id="3.40.50.300">
    <property type="entry name" value="P-loop containing nucleotide triphosphate hydrolases"/>
    <property type="match status" value="1"/>
</dbReference>
<dbReference type="PANTHER" id="PTHR22674:SF6">
    <property type="entry name" value="NTPASE KAP FAMILY P-LOOP DOMAIN-CONTAINING PROTEIN 1"/>
    <property type="match status" value="1"/>
</dbReference>
<evidence type="ECO:0000313" key="2">
    <source>
        <dbReference type="EMBL" id="MFC4746345.1"/>
    </source>
</evidence>